<accession>A0A4Y2BAC4</accession>
<reference evidence="1 2" key="1">
    <citation type="journal article" date="2019" name="Sci. Rep.">
        <title>Orb-weaving spider Araneus ventricosus genome elucidates the spidroin gene catalogue.</title>
        <authorList>
            <person name="Kono N."/>
            <person name="Nakamura H."/>
            <person name="Ohtoshi R."/>
            <person name="Moran D.A.P."/>
            <person name="Shinohara A."/>
            <person name="Yoshida Y."/>
            <person name="Fujiwara M."/>
            <person name="Mori M."/>
            <person name="Tomita M."/>
            <person name="Arakawa K."/>
        </authorList>
    </citation>
    <scope>NUCLEOTIDE SEQUENCE [LARGE SCALE GENOMIC DNA]</scope>
</reference>
<keyword evidence="2" id="KW-1185">Reference proteome</keyword>
<sequence>MFPSVDLLTGILEEDTLSFGILEPRPIQKNTPHDIVEPPPACTNALLTVRIYNFLTVCTTQDLNYELLATANVTYRTELTFSSHRMFSAYAINADDLL</sequence>
<protein>
    <submittedName>
        <fullName evidence="1">Uncharacterized protein</fullName>
    </submittedName>
</protein>
<evidence type="ECO:0000313" key="2">
    <source>
        <dbReference type="Proteomes" id="UP000499080"/>
    </source>
</evidence>
<evidence type="ECO:0000313" key="1">
    <source>
        <dbReference type="EMBL" id="GBL88993.1"/>
    </source>
</evidence>
<gene>
    <name evidence="1" type="ORF">AVEN_255154_1</name>
</gene>
<name>A0A4Y2BAC4_ARAVE</name>
<comment type="caution">
    <text evidence="1">The sequence shown here is derived from an EMBL/GenBank/DDBJ whole genome shotgun (WGS) entry which is preliminary data.</text>
</comment>
<dbReference type="AlphaFoldDB" id="A0A4Y2BAC4"/>
<dbReference type="EMBL" id="BGPR01000063">
    <property type="protein sequence ID" value="GBL88993.1"/>
    <property type="molecule type" value="Genomic_DNA"/>
</dbReference>
<proteinExistence type="predicted"/>
<dbReference type="Proteomes" id="UP000499080">
    <property type="component" value="Unassembled WGS sequence"/>
</dbReference>
<organism evidence="1 2">
    <name type="scientific">Araneus ventricosus</name>
    <name type="common">Orbweaver spider</name>
    <name type="synonym">Epeira ventricosa</name>
    <dbReference type="NCBI Taxonomy" id="182803"/>
    <lineage>
        <taxon>Eukaryota</taxon>
        <taxon>Metazoa</taxon>
        <taxon>Ecdysozoa</taxon>
        <taxon>Arthropoda</taxon>
        <taxon>Chelicerata</taxon>
        <taxon>Arachnida</taxon>
        <taxon>Araneae</taxon>
        <taxon>Araneomorphae</taxon>
        <taxon>Entelegynae</taxon>
        <taxon>Araneoidea</taxon>
        <taxon>Araneidae</taxon>
        <taxon>Araneus</taxon>
    </lineage>
</organism>